<organism evidence="1 2">
    <name type="scientific">Streptomyces murinus</name>
    <dbReference type="NCBI Taxonomy" id="33900"/>
    <lineage>
        <taxon>Bacteria</taxon>
        <taxon>Bacillati</taxon>
        <taxon>Actinomycetota</taxon>
        <taxon>Actinomycetes</taxon>
        <taxon>Kitasatosporales</taxon>
        <taxon>Streptomycetaceae</taxon>
        <taxon>Streptomyces</taxon>
    </lineage>
</organism>
<gene>
    <name evidence="1" type="ORF">HDA42_005871</name>
</gene>
<keyword evidence="2" id="KW-1185">Reference proteome</keyword>
<comment type="caution">
    <text evidence="1">The sequence shown here is derived from an EMBL/GenBank/DDBJ whole genome shotgun (WGS) entry which is preliminary data.</text>
</comment>
<dbReference type="RefSeq" id="WP_182776998.1">
    <property type="nucleotide sequence ID" value="NZ_BAAAHW010000001.1"/>
</dbReference>
<proteinExistence type="predicted"/>
<protein>
    <submittedName>
        <fullName evidence="1">Uncharacterized protein</fullName>
    </submittedName>
</protein>
<evidence type="ECO:0000313" key="1">
    <source>
        <dbReference type="EMBL" id="MBA9056693.1"/>
    </source>
</evidence>
<accession>A0A7W3NU00</accession>
<sequence>MRHLETATVDDALDLPHALMATKLLAKAERMSNDAKPWRRLVFADPDVPHGLVGKAAYSFCVLEYLHRSLRRRDVFAKDGDRWGDPRAKLLAGGTVE</sequence>
<dbReference type="GeneID" id="93977154"/>
<reference evidence="1 2" key="1">
    <citation type="submission" date="2020-08" db="EMBL/GenBank/DDBJ databases">
        <title>Sequencing the genomes of 1000 actinobacteria strains.</title>
        <authorList>
            <person name="Klenk H.-P."/>
        </authorList>
    </citation>
    <scope>NUCLEOTIDE SEQUENCE [LARGE SCALE GENOMIC DNA]</scope>
    <source>
        <strain evidence="1 2">DSM 41827</strain>
    </source>
</reference>
<name>A0A7W3NU00_STRMR</name>
<dbReference type="EMBL" id="JACJIJ010000002">
    <property type="protein sequence ID" value="MBA9056693.1"/>
    <property type="molecule type" value="Genomic_DNA"/>
</dbReference>
<dbReference type="AlphaFoldDB" id="A0A7W3NU00"/>
<evidence type="ECO:0000313" key="2">
    <source>
        <dbReference type="Proteomes" id="UP000577386"/>
    </source>
</evidence>
<dbReference type="Proteomes" id="UP000577386">
    <property type="component" value="Unassembled WGS sequence"/>
</dbReference>